<comment type="caution">
    <text evidence="3">The sequence shown here is derived from an EMBL/GenBank/DDBJ whole genome shotgun (WGS) entry which is preliminary data.</text>
</comment>
<dbReference type="Proteomes" id="UP001305414">
    <property type="component" value="Unassembled WGS sequence"/>
</dbReference>
<keyword evidence="2" id="KW-0812">Transmembrane</keyword>
<feature type="region of interest" description="Disordered" evidence="1">
    <location>
        <begin position="150"/>
        <end position="193"/>
    </location>
</feature>
<feature type="compositionally biased region" description="Polar residues" evidence="1">
    <location>
        <begin position="182"/>
        <end position="193"/>
    </location>
</feature>
<feature type="compositionally biased region" description="Polar residues" evidence="1">
    <location>
        <begin position="153"/>
        <end position="173"/>
    </location>
</feature>
<sequence>MTVLVAPKTSNQDQFIVVSSVYAWHSPILAAWELTDLSLFPSEVSSRKSSIAEYGWVASSTSAVTSVPLASISGTSTLAPQDSNSDSISLNHGVIAGIVVAAIAFVGFALASIYAYRRLRRHQRQNRPGGMGTVLPVNRGTWLENAWRAEMSSPATSSQLPTHEARNQGSEKQTPIELDSGSAISPVQSQGCGSIVSSTSHRVALFSPALVEKSVESKDHGEGTVAEDKEPYQRH</sequence>
<evidence type="ECO:0000256" key="2">
    <source>
        <dbReference type="SAM" id="Phobius"/>
    </source>
</evidence>
<gene>
    <name evidence="3" type="ORF">RRF57_004670</name>
</gene>
<dbReference type="AlphaFoldDB" id="A0AAN7YX73"/>
<evidence type="ECO:0000256" key="1">
    <source>
        <dbReference type="SAM" id="MobiDB-lite"/>
    </source>
</evidence>
<evidence type="ECO:0000313" key="4">
    <source>
        <dbReference type="Proteomes" id="UP001305414"/>
    </source>
</evidence>
<name>A0AAN7YX73_9PEZI</name>
<accession>A0AAN7YX73</accession>
<evidence type="ECO:0000313" key="3">
    <source>
        <dbReference type="EMBL" id="KAK5628955.1"/>
    </source>
</evidence>
<keyword evidence="4" id="KW-1185">Reference proteome</keyword>
<feature type="compositionally biased region" description="Basic and acidic residues" evidence="1">
    <location>
        <begin position="213"/>
        <end position="235"/>
    </location>
</feature>
<protein>
    <submittedName>
        <fullName evidence="3">Uncharacterized protein</fullName>
    </submittedName>
</protein>
<dbReference type="EMBL" id="JAWHQM010000010">
    <property type="protein sequence ID" value="KAK5628955.1"/>
    <property type="molecule type" value="Genomic_DNA"/>
</dbReference>
<feature type="transmembrane region" description="Helical" evidence="2">
    <location>
        <begin position="94"/>
        <end position="116"/>
    </location>
</feature>
<reference evidence="3 4" key="1">
    <citation type="submission" date="2023-10" db="EMBL/GenBank/DDBJ databases">
        <title>Draft genome sequence of Xylaria bambusicola isolate GMP-LS, the root and basal stem rot pathogen of sugarcane in Indonesia.</title>
        <authorList>
            <person name="Selvaraj P."/>
            <person name="Muralishankar V."/>
            <person name="Muruganantham S."/>
            <person name="Sp S."/>
            <person name="Haryani S."/>
            <person name="Lau K.J.X."/>
            <person name="Naqvi N.I."/>
        </authorList>
    </citation>
    <scope>NUCLEOTIDE SEQUENCE [LARGE SCALE GENOMIC DNA]</scope>
    <source>
        <strain evidence="3">GMP-LS</strain>
    </source>
</reference>
<proteinExistence type="predicted"/>
<organism evidence="3 4">
    <name type="scientific">Xylaria bambusicola</name>
    <dbReference type="NCBI Taxonomy" id="326684"/>
    <lineage>
        <taxon>Eukaryota</taxon>
        <taxon>Fungi</taxon>
        <taxon>Dikarya</taxon>
        <taxon>Ascomycota</taxon>
        <taxon>Pezizomycotina</taxon>
        <taxon>Sordariomycetes</taxon>
        <taxon>Xylariomycetidae</taxon>
        <taxon>Xylariales</taxon>
        <taxon>Xylariaceae</taxon>
        <taxon>Xylaria</taxon>
    </lineage>
</organism>
<feature type="region of interest" description="Disordered" evidence="1">
    <location>
        <begin position="211"/>
        <end position="235"/>
    </location>
</feature>
<keyword evidence="2" id="KW-1133">Transmembrane helix</keyword>
<keyword evidence="2" id="KW-0472">Membrane</keyword>